<sequence>MQKIHRCALPLFLLFAVFAFVSNADAKPWKKSSTIGVSDYSTTDPTGGTVLTDGDPDFPNRDKRLQISGPSDVTMPTGLRGWTWWGYARLFLNGSLRGWFAR</sequence>
<dbReference type="Proteomes" id="UP000319836">
    <property type="component" value="Unassembled WGS sequence"/>
</dbReference>
<reference evidence="2 3" key="1">
    <citation type="journal article" date="2019" name="Nat. Microbiol.">
        <title>Mediterranean grassland soil C-N compound turnover is dependent on rainfall and depth, and is mediated by genomically divergent microorganisms.</title>
        <authorList>
            <person name="Diamond S."/>
            <person name="Andeer P.F."/>
            <person name="Li Z."/>
            <person name="Crits-Christoph A."/>
            <person name="Burstein D."/>
            <person name="Anantharaman K."/>
            <person name="Lane K.R."/>
            <person name="Thomas B.C."/>
            <person name="Pan C."/>
            <person name="Northen T.R."/>
            <person name="Banfield J.F."/>
        </authorList>
    </citation>
    <scope>NUCLEOTIDE SEQUENCE [LARGE SCALE GENOMIC DNA]</scope>
    <source>
        <strain evidence="2">WS_10</strain>
    </source>
</reference>
<proteinExistence type="predicted"/>
<organism evidence="2 3">
    <name type="scientific">Eiseniibacteriota bacterium</name>
    <dbReference type="NCBI Taxonomy" id="2212470"/>
    <lineage>
        <taxon>Bacteria</taxon>
        <taxon>Candidatus Eiseniibacteriota</taxon>
    </lineage>
</organism>
<evidence type="ECO:0000313" key="3">
    <source>
        <dbReference type="Proteomes" id="UP000319836"/>
    </source>
</evidence>
<dbReference type="EMBL" id="VBPA01000115">
    <property type="protein sequence ID" value="TMQ71590.1"/>
    <property type="molecule type" value="Genomic_DNA"/>
</dbReference>
<feature type="signal peptide" evidence="1">
    <location>
        <begin position="1"/>
        <end position="26"/>
    </location>
</feature>
<accession>A0A538U6S3</accession>
<comment type="caution">
    <text evidence="2">The sequence shown here is derived from an EMBL/GenBank/DDBJ whole genome shotgun (WGS) entry which is preliminary data.</text>
</comment>
<feature type="chain" id="PRO_5022211769" evidence="1">
    <location>
        <begin position="27"/>
        <end position="102"/>
    </location>
</feature>
<protein>
    <submittedName>
        <fullName evidence="2">Uncharacterized protein</fullName>
    </submittedName>
</protein>
<gene>
    <name evidence="2" type="ORF">E6K80_05165</name>
</gene>
<evidence type="ECO:0000313" key="2">
    <source>
        <dbReference type="EMBL" id="TMQ71590.1"/>
    </source>
</evidence>
<name>A0A538U6S3_UNCEI</name>
<keyword evidence="1" id="KW-0732">Signal</keyword>
<evidence type="ECO:0000256" key="1">
    <source>
        <dbReference type="SAM" id="SignalP"/>
    </source>
</evidence>
<dbReference type="AlphaFoldDB" id="A0A538U6S3"/>